<name>A0ABY2Q3D1_9HYPH</name>
<proteinExistence type="predicted"/>
<sequence length="133" mass="14793">MALFGTRAATFFRTRNPQRDRDTDAARAGRLRAFLDELHGEIEHERDGLRGRYESVTARAAFSQQALEQDEAGPKTASSIDQLTQTMIDYTRRLAALEAQVVFVNELRERAALFPQQTEEVGAGAADQVRPGA</sequence>
<dbReference type="Proteomes" id="UP000306441">
    <property type="component" value="Unassembled WGS sequence"/>
</dbReference>
<reference evidence="1 2" key="1">
    <citation type="submission" date="2019-04" db="EMBL/GenBank/DDBJ databases">
        <title>Mesorhizobium composti sp. nov., isolated from compost.</title>
        <authorList>
            <person name="Lin S.-Y."/>
            <person name="Hameed A."/>
            <person name="Hsieh Y.-T."/>
            <person name="Young C.-C."/>
        </authorList>
    </citation>
    <scope>NUCLEOTIDE SEQUENCE [LARGE SCALE GENOMIC DNA]</scope>
    <source>
        <strain evidence="1 2">CC-YTH430</strain>
    </source>
</reference>
<keyword evidence="2" id="KW-1185">Reference proteome</keyword>
<dbReference type="EMBL" id="SSNY01000012">
    <property type="protein sequence ID" value="THF55210.1"/>
    <property type="molecule type" value="Genomic_DNA"/>
</dbReference>
<evidence type="ECO:0000313" key="1">
    <source>
        <dbReference type="EMBL" id="THF55210.1"/>
    </source>
</evidence>
<protein>
    <submittedName>
        <fullName evidence="1">Uncharacterized protein</fullName>
    </submittedName>
</protein>
<evidence type="ECO:0000313" key="2">
    <source>
        <dbReference type="Proteomes" id="UP000306441"/>
    </source>
</evidence>
<comment type="caution">
    <text evidence="1">The sequence shown here is derived from an EMBL/GenBank/DDBJ whole genome shotgun (WGS) entry which is preliminary data.</text>
</comment>
<organism evidence="1 2">
    <name type="scientific">Ollibium composti</name>
    <dbReference type="NCBI Taxonomy" id="2675109"/>
    <lineage>
        <taxon>Bacteria</taxon>
        <taxon>Pseudomonadati</taxon>
        <taxon>Pseudomonadota</taxon>
        <taxon>Alphaproteobacteria</taxon>
        <taxon>Hyphomicrobiales</taxon>
        <taxon>Phyllobacteriaceae</taxon>
        <taxon>Ollibium</taxon>
    </lineage>
</organism>
<accession>A0ABY2Q3D1</accession>
<dbReference type="RefSeq" id="WP_136359635.1">
    <property type="nucleotide sequence ID" value="NZ_SSNY01000012.1"/>
</dbReference>
<gene>
    <name evidence="1" type="ORF">E6C48_18345</name>
</gene>